<dbReference type="InterPro" id="IPR018392">
    <property type="entry name" value="LysM"/>
</dbReference>
<dbReference type="AlphaFoldDB" id="A0A9D9DWY3"/>
<comment type="similarity">
    <text evidence="1">Belongs to the transglycosylase Slt family.</text>
</comment>
<dbReference type="PANTHER" id="PTHR37423">
    <property type="entry name" value="SOLUBLE LYTIC MUREIN TRANSGLYCOSYLASE-RELATED"/>
    <property type="match status" value="1"/>
</dbReference>
<evidence type="ECO:0000313" key="3">
    <source>
        <dbReference type="EMBL" id="MBO8432779.1"/>
    </source>
</evidence>
<dbReference type="SUPFAM" id="SSF54106">
    <property type="entry name" value="LysM domain"/>
    <property type="match status" value="2"/>
</dbReference>
<dbReference type="CDD" id="cd16894">
    <property type="entry name" value="MltD-like"/>
    <property type="match status" value="1"/>
</dbReference>
<dbReference type="PANTHER" id="PTHR37423:SF2">
    <property type="entry name" value="MEMBRANE-BOUND LYTIC MUREIN TRANSGLYCOSYLASE C"/>
    <property type="match status" value="1"/>
</dbReference>
<dbReference type="InterPro" id="IPR036779">
    <property type="entry name" value="LysM_dom_sf"/>
</dbReference>
<dbReference type="PROSITE" id="PS51782">
    <property type="entry name" value="LYSM"/>
    <property type="match status" value="2"/>
</dbReference>
<evidence type="ECO:0000256" key="1">
    <source>
        <dbReference type="ARBA" id="ARBA00007734"/>
    </source>
</evidence>
<dbReference type="SUPFAM" id="SSF53955">
    <property type="entry name" value="Lysozyme-like"/>
    <property type="match status" value="1"/>
</dbReference>
<dbReference type="InterPro" id="IPR008258">
    <property type="entry name" value="Transglycosylase_SLT_dom_1"/>
</dbReference>
<evidence type="ECO:0000259" key="2">
    <source>
        <dbReference type="PROSITE" id="PS51782"/>
    </source>
</evidence>
<dbReference type="Pfam" id="PF01464">
    <property type="entry name" value="SLT"/>
    <property type="match status" value="1"/>
</dbReference>
<reference evidence="3" key="1">
    <citation type="submission" date="2020-10" db="EMBL/GenBank/DDBJ databases">
        <authorList>
            <person name="Gilroy R."/>
        </authorList>
    </citation>
    <scope>NUCLEOTIDE SEQUENCE</scope>
    <source>
        <strain evidence="3">2889</strain>
    </source>
</reference>
<dbReference type="Gene3D" id="1.10.530.10">
    <property type="match status" value="1"/>
</dbReference>
<feature type="domain" description="LysM" evidence="2">
    <location>
        <begin position="414"/>
        <end position="457"/>
    </location>
</feature>
<dbReference type="SMART" id="SM00257">
    <property type="entry name" value="LysM"/>
    <property type="match status" value="2"/>
</dbReference>
<name>A0A9D9DWY3_9BACT</name>
<dbReference type="EMBL" id="JADIMZ010000088">
    <property type="protein sequence ID" value="MBO8432779.1"/>
    <property type="molecule type" value="Genomic_DNA"/>
</dbReference>
<protein>
    <submittedName>
        <fullName evidence="3">Transglycosylase SLT domain-containing protein</fullName>
    </submittedName>
</protein>
<reference evidence="3" key="2">
    <citation type="journal article" date="2021" name="PeerJ">
        <title>Extensive microbial diversity within the chicken gut microbiome revealed by metagenomics and culture.</title>
        <authorList>
            <person name="Gilroy R."/>
            <person name="Ravi A."/>
            <person name="Getino M."/>
            <person name="Pursley I."/>
            <person name="Horton D.L."/>
            <person name="Alikhan N.F."/>
            <person name="Baker D."/>
            <person name="Gharbi K."/>
            <person name="Hall N."/>
            <person name="Watson M."/>
            <person name="Adriaenssens E.M."/>
            <person name="Foster-Nyarko E."/>
            <person name="Jarju S."/>
            <person name="Secka A."/>
            <person name="Antonio M."/>
            <person name="Oren A."/>
            <person name="Chaudhuri R.R."/>
            <person name="La Ragione R."/>
            <person name="Hildebrand F."/>
            <person name="Pallen M.J."/>
        </authorList>
    </citation>
    <scope>NUCLEOTIDE SEQUENCE</scope>
    <source>
        <strain evidence="3">2889</strain>
    </source>
</reference>
<dbReference type="CDD" id="cd00118">
    <property type="entry name" value="LysM"/>
    <property type="match status" value="2"/>
</dbReference>
<organism evidence="3 4">
    <name type="scientific">Candidatus Pullibacteroides excrementavium</name>
    <dbReference type="NCBI Taxonomy" id="2840905"/>
    <lineage>
        <taxon>Bacteria</taxon>
        <taxon>Pseudomonadati</taxon>
        <taxon>Bacteroidota</taxon>
        <taxon>Bacteroidia</taxon>
        <taxon>Bacteroidales</taxon>
        <taxon>Candidatus Pullibacteroides</taxon>
    </lineage>
</organism>
<sequence length="532" mass="60148">MKNSGIKNIICLGLLCIGLSWTPALSMPFGKLPMADSLNHPQDSVPILDSIQGPAIDTLGLLQDSAASALSLPSAEQQREDSLCQMLLDEFFLSDELRFYDARHRYKTDDSARIEAWNNLSTNIPVYNSPDSVYRSRIDSLNQDFLVKLSYNQTVRNYIEVYVNKRRQQVDVMLALSQYYFPIFEQAMEQNGVPQELKYLAIIESGLNPRAVSRAGASGCWQFMYGTGKMYNLDIDLAVDERLDPFKASDAAARYLKDLYDSFGDWTLAIAAYNCGPGNVRKAIRRARGKTDFWQIYPFLPRETRGYVPAFIGATYAMNFSEEHGIPFRSQPPILTDTLMVDQDLNLKVVAEHLDIPLQILRDLNPQYRMDVIPGNTDYYSIRLPINFKIKFMENAQDIYADAGNAMPPTPARFQHRVKRGETLSGIAAKYHVRVSHIMALNNLKSSTIYPNQLLYIYSNARPSSPKSPAKTESKPLAPGTYRHKVQKGESVYAISRQYPGSSVNDIIRTNHLDANGRIYPGQVLHIQVEKQ</sequence>
<comment type="caution">
    <text evidence="3">The sequence shown here is derived from an EMBL/GenBank/DDBJ whole genome shotgun (WGS) entry which is preliminary data.</text>
</comment>
<gene>
    <name evidence="3" type="ORF">IAB08_05750</name>
</gene>
<evidence type="ECO:0000313" key="4">
    <source>
        <dbReference type="Proteomes" id="UP000823612"/>
    </source>
</evidence>
<dbReference type="InterPro" id="IPR023346">
    <property type="entry name" value="Lysozyme-like_dom_sf"/>
</dbReference>
<dbReference type="Pfam" id="PF01476">
    <property type="entry name" value="LysM"/>
    <property type="match status" value="2"/>
</dbReference>
<proteinExistence type="inferred from homology"/>
<feature type="domain" description="LysM" evidence="2">
    <location>
        <begin position="482"/>
        <end position="527"/>
    </location>
</feature>
<dbReference type="Proteomes" id="UP000823612">
    <property type="component" value="Unassembled WGS sequence"/>
</dbReference>
<dbReference type="Gene3D" id="3.10.350.10">
    <property type="entry name" value="LysM domain"/>
    <property type="match status" value="2"/>
</dbReference>
<accession>A0A9D9DWY3</accession>